<evidence type="ECO:0000313" key="4">
    <source>
        <dbReference type="Proteomes" id="UP000481327"/>
    </source>
</evidence>
<dbReference type="OrthoDB" id="30052at2"/>
<gene>
    <name evidence="3" type="ORF">F3168_04965</name>
</gene>
<comment type="caution">
    <text evidence="3">The sequence shown here is derived from an EMBL/GenBank/DDBJ whole genome shotgun (WGS) entry which is preliminary data.</text>
</comment>
<dbReference type="EMBL" id="WIOL01000001">
    <property type="protein sequence ID" value="MQT16610.1"/>
    <property type="molecule type" value="Genomic_DNA"/>
</dbReference>
<keyword evidence="1" id="KW-0732">Signal</keyword>
<dbReference type="InterPro" id="IPR048031">
    <property type="entry name" value="ScyD/ScyE-like"/>
</dbReference>
<accession>A0A7C9GPC8</accession>
<organism evidence="3 4">
    <name type="scientific">Sandarakinorhabdus fusca</name>
    <dbReference type="NCBI Taxonomy" id="1439888"/>
    <lineage>
        <taxon>Bacteria</taxon>
        <taxon>Pseudomonadati</taxon>
        <taxon>Pseudomonadota</taxon>
        <taxon>Alphaproteobacteria</taxon>
        <taxon>Sphingomonadales</taxon>
        <taxon>Sphingosinicellaceae</taxon>
        <taxon>Sandarakinorhabdus</taxon>
    </lineage>
</organism>
<feature type="signal peptide" evidence="1">
    <location>
        <begin position="1"/>
        <end position="24"/>
    </location>
</feature>
<name>A0A7C9GPC8_9SPHN</name>
<dbReference type="AlphaFoldDB" id="A0A7C9GPC8"/>
<evidence type="ECO:0000313" key="3">
    <source>
        <dbReference type="EMBL" id="MQT16610.1"/>
    </source>
</evidence>
<reference evidence="3 4" key="1">
    <citation type="submission" date="2019-09" db="EMBL/GenBank/DDBJ databases">
        <title>Polymorphobacter sp. isolated from a lake in China.</title>
        <authorList>
            <person name="Liu Z."/>
        </authorList>
    </citation>
    <scope>NUCLEOTIDE SEQUENCE [LARGE SCALE GENOMIC DNA]</scope>
    <source>
        <strain evidence="3 4">D40P</strain>
    </source>
</reference>
<sequence>MGLAMFHRIAAVSLALLAAGPAFAGYAASTIMTGLNNPRGLAFGGDGALYVAEGGFLDPGGTGPTTIIRGVEYRFGETGSISRYDGGSQARIVNGLPSLSSTVTGETAGPQDIVFGADGTGYVVTGLGADPAVRIGALGSAPAARNLGSVLRFTGGGAPASVADVSAYEGANNPAGGPVDSNPYHVARLSDGFLVTDAGANALLRVGDDGSVGLVASFPGRDIGGGFPSDSVETGIAIGPDGNYYVAELTGFPFTPGAARVYQVTPGGAVSVFGTGFTNITDIAFGADGSLYVLELDADGLLGPGTDGALIRLAADGTRSTIFSRGLVTPTGLEIGADGSFYITNFSAAAGIGEVVRISMVPEPASWAMLIAGFGMVGGALRRRRADSLGFTAATAAR</sequence>
<dbReference type="InterPro" id="IPR011042">
    <property type="entry name" value="6-blade_b-propeller_TolB-like"/>
</dbReference>
<dbReference type="Proteomes" id="UP000481327">
    <property type="component" value="Unassembled WGS sequence"/>
</dbReference>
<dbReference type="NCBIfam" id="NF035944">
    <property type="entry name" value="PEPxxWA-CTERM"/>
    <property type="match status" value="1"/>
</dbReference>
<dbReference type="NCBIfam" id="NF033206">
    <property type="entry name" value="ScyE_fam"/>
    <property type="match status" value="1"/>
</dbReference>
<protein>
    <submittedName>
        <fullName evidence="3">ScyD/ScyE family protein</fullName>
    </submittedName>
</protein>
<keyword evidence="4" id="KW-1185">Reference proteome</keyword>
<dbReference type="Gene3D" id="2.120.10.30">
    <property type="entry name" value="TolB, C-terminal domain"/>
    <property type="match status" value="2"/>
</dbReference>
<feature type="chain" id="PRO_5028896527" evidence="1">
    <location>
        <begin position="25"/>
        <end position="398"/>
    </location>
</feature>
<evidence type="ECO:0000256" key="1">
    <source>
        <dbReference type="SAM" id="SignalP"/>
    </source>
</evidence>
<evidence type="ECO:0000259" key="2">
    <source>
        <dbReference type="Pfam" id="PF07589"/>
    </source>
</evidence>
<dbReference type="Pfam" id="PF07589">
    <property type="entry name" value="PEP-CTERM"/>
    <property type="match status" value="1"/>
</dbReference>
<feature type="domain" description="Ice-binding protein C-terminal" evidence="2">
    <location>
        <begin position="361"/>
        <end position="384"/>
    </location>
</feature>
<dbReference type="RefSeq" id="WP_152577106.1">
    <property type="nucleotide sequence ID" value="NZ_JAATJI010000001.1"/>
</dbReference>
<dbReference type="SUPFAM" id="SSF63829">
    <property type="entry name" value="Calcium-dependent phosphotriesterase"/>
    <property type="match status" value="1"/>
</dbReference>
<dbReference type="InterPro" id="IPR013424">
    <property type="entry name" value="Ice-binding_C"/>
</dbReference>
<dbReference type="NCBIfam" id="TIGR02595">
    <property type="entry name" value="PEP_CTERM"/>
    <property type="match status" value="1"/>
</dbReference>
<proteinExistence type="predicted"/>